<sequence>MTSLLSFYSPPTRPTDEARRQAAVEHSGILGRADEPALQDIVARAAALFGVTTAALSIIDRHRQWFAARIGLGVCETNRAISFCGHAILTPERVLIVPDASRDRRFAGNPLVIGEFGLRFYAGAPLRTEAGDTLGALCVIGTRPQMPTPDQVEALTALSHEAAGIIAALARECPAT</sequence>
<gene>
    <name evidence="2" type="ORF">KOF26_04230</name>
</gene>
<proteinExistence type="predicted"/>
<dbReference type="SMART" id="SM00065">
    <property type="entry name" value="GAF"/>
    <property type="match status" value="1"/>
</dbReference>
<dbReference type="RefSeq" id="WP_216320615.1">
    <property type="nucleotide sequence ID" value="NZ_JAHKRT010000002.1"/>
</dbReference>
<comment type="caution">
    <text evidence="2">The sequence shown here is derived from an EMBL/GenBank/DDBJ whole genome shotgun (WGS) entry which is preliminary data.</text>
</comment>
<evidence type="ECO:0000313" key="2">
    <source>
        <dbReference type="EMBL" id="MBU3077065.1"/>
    </source>
</evidence>
<evidence type="ECO:0000313" key="3">
    <source>
        <dbReference type="Proteomes" id="UP000776276"/>
    </source>
</evidence>
<feature type="domain" description="GAF" evidence="1">
    <location>
        <begin position="33"/>
        <end position="176"/>
    </location>
</feature>
<dbReference type="Pfam" id="PF01590">
    <property type="entry name" value="GAF"/>
    <property type="match status" value="1"/>
</dbReference>
<accession>A0ABS6BIQ4</accession>
<evidence type="ECO:0000259" key="1">
    <source>
        <dbReference type="SMART" id="SM00065"/>
    </source>
</evidence>
<keyword evidence="3" id="KW-1185">Reference proteome</keyword>
<dbReference type="InterPro" id="IPR003018">
    <property type="entry name" value="GAF"/>
</dbReference>
<dbReference type="EMBL" id="JAHKRT010000002">
    <property type="protein sequence ID" value="MBU3077065.1"/>
    <property type="molecule type" value="Genomic_DNA"/>
</dbReference>
<dbReference type="PANTHER" id="PTHR43102">
    <property type="entry name" value="SLR1143 PROTEIN"/>
    <property type="match status" value="1"/>
</dbReference>
<dbReference type="Proteomes" id="UP000776276">
    <property type="component" value="Unassembled WGS sequence"/>
</dbReference>
<reference evidence="2 3" key="1">
    <citation type="submission" date="2021-06" db="EMBL/GenBank/DDBJ databases">
        <title>Sphingomonas sp. XMGL2, whole genome shotgun sequencing project.</title>
        <authorList>
            <person name="Zhao G."/>
            <person name="Shen L."/>
        </authorList>
    </citation>
    <scope>NUCLEOTIDE SEQUENCE [LARGE SCALE GENOMIC DNA]</scope>
    <source>
        <strain evidence="2 3">XMGL2</strain>
    </source>
</reference>
<organism evidence="2 3">
    <name type="scientific">Sphingomonas quercus</name>
    <dbReference type="NCBI Taxonomy" id="2842451"/>
    <lineage>
        <taxon>Bacteria</taxon>
        <taxon>Pseudomonadati</taxon>
        <taxon>Pseudomonadota</taxon>
        <taxon>Alphaproteobacteria</taxon>
        <taxon>Sphingomonadales</taxon>
        <taxon>Sphingomonadaceae</taxon>
        <taxon>Sphingomonas</taxon>
    </lineage>
</organism>
<name>A0ABS6BIQ4_9SPHN</name>
<protein>
    <submittedName>
        <fullName evidence="2">GAF domain-containing protein</fullName>
    </submittedName>
</protein>
<dbReference type="PANTHER" id="PTHR43102:SF2">
    <property type="entry name" value="GAF DOMAIN-CONTAINING PROTEIN"/>
    <property type="match status" value="1"/>
</dbReference>